<dbReference type="CDD" id="cd00761">
    <property type="entry name" value="Glyco_tranf_GTA_type"/>
    <property type="match status" value="1"/>
</dbReference>
<evidence type="ECO:0000259" key="3">
    <source>
        <dbReference type="Pfam" id="PF00535"/>
    </source>
</evidence>
<dbReference type="EC" id="2.4.-.-" evidence="4"/>
<dbReference type="PANTHER" id="PTHR22916">
    <property type="entry name" value="GLYCOSYLTRANSFERASE"/>
    <property type="match status" value="1"/>
</dbReference>
<evidence type="ECO:0000256" key="1">
    <source>
        <dbReference type="ARBA" id="ARBA00022676"/>
    </source>
</evidence>
<evidence type="ECO:0000313" key="4">
    <source>
        <dbReference type="EMBL" id="MDN4166621.1"/>
    </source>
</evidence>
<keyword evidence="5" id="KW-1185">Reference proteome</keyword>
<evidence type="ECO:0000256" key="2">
    <source>
        <dbReference type="ARBA" id="ARBA00022679"/>
    </source>
</evidence>
<dbReference type="InterPro" id="IPR001173">
    <property type="entry name" value="Glyco_trans_2-like"/>
</dbReference>
<dbReference type="InterPro" id="IPR029044">
    <property type="entry name" value="Nucleotide-diphossugar_trans"/>
</dbReference>
<comment type="caution">
    <text evidence="4">The sequence shown here is derived from an EMBL/GenBank/DDBJ whole genome shotgun (WGS) entry which is preliminary data.</text>
</comment>
<dbReference type="Proteomes" id="UP001168552">
    <property type="component" value="Unassembled WGS sequence"/>
</dbReference>
<dbReference type="RefSeq" id="WP_320005159.1">
    <property type="nucleotide sequence ID" value="NZ_JAUHJS010000007.1"/>
</dbReference>
<sequence>MKVSKIPKLSVIVAVYNTENHLIKCLESLVHQDYSDFEVILVDDGSTDQSRAICENYVNSNTHFRYIRKDNGGLSSARNTGLNLAYGEFVMFMDADDWIRKNTLLENIRIAESTKCDVLVFGFIKEIQTKRGVNQLPSIPPKLVSFENPDSFDNDLIQLLKSGTGLTVWNMLIRKEFLKQNNLTFPSYKRGSDMYFLFQLYKYRPRLISNPQPFYQYIAFNTSKKYDEQIVPNHIAFFNKFLSLSNSLKYSSQLLDLELKLFLLWFCHVIPNAVVNNRYLSNKLKLKELKVLFGQERVIKWTNKYSLNQAKDMMSKIMLFMMKTRSPYIMYCFTKVKILFKQYIRVDYKKYYNR</sequence>
<dbReference type="GO" id="GO:0016757">
    <property type="term" value="F:glycosyltransferase activity"/>
    <property type="evidence" value="ECO:0007669"/>
    <property type="project" value="UniProtKB-KW"/>
</dbReference>
<organism evidence="4 5">
    <name type="scientific">Shiella aurantiaca</name>
    <dbReference type="NCBI Taxonomy" id="3058365"/>
    <lineage>
        <taxon>Bacteria</taxon>
        <taxon>Pseudomonadati</taxon>
        <taxon>Bacteroidota</taxon>
        <taxon>Cytophagia</taxon>
        <taxon>Cytophagales</taxon>
        <taxon>Shiellaceae</taxon>
        <taxon>Shiella</taxon>
    </lineage>
</organism>
<feature type="domain" description="Glycosyltransferase 2-like" evidence="3">
    <location>
        <begin position="10"/>
        <end position="179"/>
    </location>
</feature>
<name>A0ABT8F822_9BACT</name>
<accession>A0ABT8F822</accession>
<dbReference type="SUPFAM" id="SSF53448">
    <property type="entry name" value="Nucleotide-diphospho-sugar transferases"/>
    <property type="match status" value="1"/>
</dbReference>
<evidence type="ECO:0000313" key="5">
    <source>
        <dbReference type="Proteomes" id="UP001168552"/>
    </source>
</evidence>
<proteinExistence type="predicted"/>
<dbReference type="PANTHER" id="PTHR22916:SF51">
    <property type="entry name" value="GLYCOSYLTRANSFERASE EPSH-RELATED"/>
    <property type="match status" value="1"/>
</dbReference>
<dbReference type="EMBL" id="JAUHJS010000007">
    <property type="protein sequence ID" value="MDN4166621.1"/>
    <property type="molecule type" value="Genomic_DNA"/>
</dbReference>
<protein>
    <submittedName>
        <fullName evidence="4">Glycosyltransferase family 2 protein</fullName>
        <ecNumber evidence="4">2.4.-.-</ecNumber>
    </submittedName>
</protein>
<reference evidence="4" key="1">
    <citation type="submission" date="2023-06" db="EMBL/GenBank/DDBJ databases">
        <title>Cytophagales bacterium Strain LB-30, isolated from soil.</title>
        <authorList>
            <person name="Liu B."/>
        </authorList>
    </citation>
    <scope>NUCLEOTIDE SEQUENCE</scope>
    <source>
        <strain evidence="4">LB-30</strain>
    </source>
</reference>
<dbReference type="Pfam" id="PF00535">
    <property type="entry name" value="Glycos_transf_2"/>
    <property type="match status" value="1"/>
</dbReference>
<dbReference type="Gene3D" id="3.90.550.10">
    <property type="entry name" value="Spore Coat Polysaccharide Biosynthesis Protein SpsA, Chain A"/>
    <property type="match status" value="1"/>
</dbReference>
<gene>
    <name evidence="4" type="ORF">QWY31_14015</name>
</gene>
<keyword evidence="2 4" id="KW-0808">Transferase</keyword>
<keyword evidence="1 4" id="KW-0328">Glycosyltransferase</keyword>